<dbReference type="Gene3D" id="3.30.420.100">
    <property type="match status" value="1"/>
</dbReference>
<comment type="caution">
    <text evidence="7">The sequence shown here is derived from an EMBL/GenBank/DDBJ whole genome shotgun (WGS) entry which is preliminary data.</text>
</comment>
<dbReference type="HAMAP" id="MF_01337_B">
    <property type="entry name" value="Ribosomal_uL18_B"/>
    <property type="match status" value="1"/>
</dbReference>
<evidence type="ECO:0000256" key="6">
    <source>
        <dbReference type="ARBA" id="ARBA00035303"/>
    </source>
</evidence>
<evidence type="ECO:0000313" key="7">
    <source>
        <dbReference type="EMBL" id="KAF5832655.1"/>
    </source>
</evidence>
<evidence type="ECO:0000256" key="5">
    <source>
        <dbReference type="ARBA" id="ARBA00023274"/>
    </source>
</evidence>
<keyword evidence="4" id="KW-0689">Ribosomal protein</keyword>
<dbReference type="Pfam" id="PF00861">
    <property type="entry name" value="Ribosomal_L18p"/>
    <property type="match status" value="1"/>
</dbReference>
<evidence type="ECO:0000256" key="1">
    <source>
        <dbReference type="ARBA" id="ARBA00007116"/>
    </source>
</evidence>
<evidence type="ECO:0000256" key="2">
    <source>
        <dbReference type="ARBA" id="ARBA00022730"/>
    </source>
</evidence>
<name>A0ABQ7GDG6_DUNSA</name>
<evidence type="ECO:0000313" key="8">
    <source>
        <dbReference type="Proteomes" id="UP000815325"/>
    </source>
</evidence>
<evidence type="ECO:0000256" key="3">
    <source>
        <dbReference type="ARBA" id="ARBA00022884"/>
    </source>
</evidence>
<dbReference type="PANTHER" id="PTHR12899:SF3">
    <property type="entry name" value="LARGE RIBOSOMAL SUBUNIT PROTEIN UL18M"/>
    <property type="match status" value="1"/>
</dbReference>
<dbReference type="InterPro" id="IPR057268">
    <property type="entry name" value="Ribosomal_L18"/>
</dbReference>
<gene>
    <name evidence="7" type="ORF">DUNSADRAFT_11400</name>
</gene>
<dbReference type="Proteomes" id="UP000815325">
    <property type="component" value="Unassembled WGS sequence"/>
</dbReference>
<sequence>MLASTFSGSALVPKRACVAPTPSRVAIPVQAKAVSRREQTKDRHRRLRLKLSGTPERPRLAVFRSNQHIYAQVIDDTKGLTLVSASTVQKSLKESLEEGKTATTEAAEAVGKKIAELCSSKNITKVAFDRGGFLYHGRIEAVADAARAGGLQF</sequence>
<comment type="similarity">
    <text evidence="1">Belongs to the universal ribosomal protein uL18 family.</text>
</comment>
<dbReference type="PANTHER" id="PTHR12899">
    <property type="entry name" value="39S RIBOSOMAL PROTEIN L18, MITOCHONDRIAL"/>
    <property type="match status" value="1"/>
</dbReference>
<dbReference type="NCBIfam" id="TIGR00060">
    <property type="entry name" value="L18_bact"/>
    <property type="match status" value="1"/>
</dbReference>
<reference evidence="7" key="1">
    <citation type="submission" date="2017-08" db="EMBL/GenBank/DDBJ databases">
        <authorList>
            <person name="Polle J.E."/>
            <person name="Barry K."/>
            <person name="Cushman J."/>
            <person name="Schmutz J."/>
            <person name="Tran D."/>
            <person name="Hathwaick L.T."/>
            <person name="Yim W.C."/>
            <person name="Jenkins J."/>
            <person name="Mckie-Krisberg Z.M."/>
            <person name="Prochnik S."/>
            <person name="Lindquist E."/>
            <person name="Dockter R.B."/>
            <person name="Adam C."/>
            <person name="Molina H."/>
            <person name="Bunkerborg J."/>
            <person name="Jin E."/>
            <person name="Buchheim M."/>
            <person name="Magnuson J."/>
        </authorList>
    </citation>
    <scope>NUCLEOTIDE SEQUENCE</scope>
    <source>
        <strain evidence="7">CCAP 19/18</strain>
    </source>
</reference>
<accession>A0ABQ7GDG6</accession>
<evidence type="ECO:0000256" key="4">
    <source>
        <dbReference type="ARBA" id="ARBA00022980"/>
    </source>
</evidence>
<keyword evidence="2" id="KW-0699">rRNA-binding</keyword>
<keyword evidence="8" id="KW-1185">Reference proteome</keyword>
<dbReference type="CDD" id="cd00432">
    <property type="entry name" value="Ribosomal_L18_L5e"/>
    <property type="match status" value="1"/>
</dbReference>
<organism evidence="7 8">
    <name type="scientific">Dunaliella salina</name>
    <name type="common">Green alga</name>
    <name type="synonym">Protococcus salinus</name>
    <dbReference type="NCBI Taxonomy" id="3046"/>
    <lineage>
        <taxon>Eukaryota</taxon>
        <taxon>Viridiplantae</taxon>
        <taxon>Chlorophyta</taxon>
        <taxon>core chlorophytes</taxon>
        <taxon>Chlorophyceae</taxon>
        <taxon>CS clade</taxon>
        <taxon>Chlamydomonadales</taxon>
        <taxon>Dunaliellaceae</taxon>
        <taxon>Dunaliella</taxon>
    </lineage>
</organism>
<dbReference type="InterPro" id="IPR005484">
    <property type="entry name" value="Ribosomal_uL18_bac/plant/anim"/>
</dbReference>
<keyword evidence="3" id="KW-0694">RNA-binding</keyword>
<proteinExistence type="inferred from homology"/>
<dbReference type="EMBL" id="MU069858">
    <property type="protein sequence ID" value="KAF5832655.1"/>
    <property type="molecule type" value="Genomic_DNA"/>
</dbReference>
<keyword evidence="5" id="KW-0687">Ribonucleoprotein</keyword>
<protein>
    <recommendedName>
        <fullName evidence="6">Large ribosomal subunit protein uL18c</fullName>
    </recommendedName>
</protein>
<dbReference type="InterPro" id="IPR004389">
    <property type="entry name" value="Ribosomal_uL18_bac-type"/>
</dbReference>
<dbReference type="SUPFAM" id="SSF53137">
    <property type="entry name" value="Translational machinery components"/>
    <property type="match status" value="1"/>
</dbReference>